<evidence type="ECO:0000256" key="2">
    <source>
        <dbReference type="ARBA" id="ARBA00022729"/>
    </source>
</evidence>
<feature type="signal peptide" evidence="6">
    <location>
        <begin position="1"/>
        <end position="23"/>
    </location>
</feature>
<comment type="caution">
    <text evidence="8">The sequence shown here is derived from an EMBL/GenBank/DDBJ whole genome shotgun (WGS) entry which is preliminary data.</text>
</comment>
<dbReference type="Proteomes" id="UP000828390">
    <property type="component" value="Unassembled WGS sequence"/>
</dbReference>
<feature type="chain" id="PRO_5039436674" description="Chitin-binding type-2 domain-containing protein" evidence="6">
    <location>
        <begin position="24"/>
        <end position="464"/>
    </location>
</feature>
<evidence type="ECO:0000259" key="7">
    <source>
        <dbReference type="PROSITE" id="PS50940"/>
    </source>
</evidence>
<name>A0A9D4GE35_DREPO</name>
<dbReference type="InterPro" id="IPR036508">
    <property type="entry name" value="Chitin-bd_dom_sf"/>
</dbReference>
<evidence type="ECO:0000256" key="4">
    <source>
        <dbReference type="ARBA" id="ARBA00023157"/>
    </source>
</evidence>
<keyword evidence="9" id="KW-1185">Reference proteome</keyword>
<feature type="domain" description="Chitin-binding type-2" evidence="7">
    <location>
        <begin position="101"/>
        <end position="163"/>
    </location>
</feature>
<reference evidence="8" key="1">
    <citation type="journal article" date="2019" name="bioRxiv">
        <title>The Genome of the Zebra Mussel, Dreissena polymorpha: A Resource for Invasive Species Research.</title>
        <authorList>
            <person name="McCartney M.A."/>
            <person name="Auch B."/>
            <person name="Kono T."/>
            <person name="Mallez S."/>
            <person name="Zhang Y."/>
            <person name="Obille A."/>
            <person name="Becker A."/>
            <person name="Abrahante J.E."/>
            <person name="Garbe J."/>
            <person name="Badalamenti J.P."/>
            <person name="Herman A."/>
            <person name="Mangelson H."/>
            <person name="Liachko I."/>
            <person name="Sullivan S."/>
            <person name="Sone E.D."/>
            <person name="Koren S."/>
            <person name="Silverstein K.A.T."/>
            <person name="Beckman K.B."/>
            <person name="Gohl D.M."/>
        </authorList>
    </citation>
    <scope>NUCLEOTIDE SEQUENCE</scope>
    <source>
        <strain evidence="8">Duluth1</strain>
        <tissue evidence="8">Whole animal</tissue>
    </source>
</reference>
<feature type="domain" description="Chitin-binding type-2" evidence="7">
    <location>
        <begin position="395"/>
        <end position="457"/>
    </location>
</feature>
<feature type="non-terminal residue" evidence="8">
    <location>
        <position position="464"/>
    </location>
</feature>
<dbReference type="AlphaFoldDB" id="A0A9D4GE35"/>
<feature type="domain" description="Chitin-binding type-2" evidence="7">
    <location>
        <begin position="34"/>
        <end position="95"/>
    </location>
</feature>
<keyword evidence="3" id="KW-0677">Repeat</keyword>
<accession>A0A9D4GE35</accession>
<dbReference type="PROSITE" id="PS50940">
    <property type="entry name" value="CHIT_BIND_II"/>
    <property type="match status" value="4"/>
</dbReference>
<evidence type="ECO:0000256" key="5">
    <source>
        <dbReference type="ARBA" id="ARBA00023180"/>
    </source>
</evidence>
<protein>
    <recommendedName>
        <fullName evidence="7">Chitin-binding type-2 domain-containing protein</fullName>
    </recommendedName>
</protein>
<organism evidence="8 9">
    <name type="scientific">Dreissena polymorpha</name>
    <name type="common">Zebra mussel</name>
    <name type="synonym">Mytilus polymorpha</name>
    <dbReference type="NCBI Taxonomy" id="45954"/>
    <lineage>
        <taxon>Eukaryota</taxon>
        <taxon>Metazoa</taxon>
        <taxon>Spiralia</taxon>
        <taxon>Lophotrochozoa</taxon>
        <taxon>Mollusca</taxon>
        <taxon>Bivalvia</taxon>
        <taxon>Autobranchia</taxon>
        <taxon>Heteroconchia</taxon>
        <taxon>Euheterodonta</taxon>
        <taxon>Imparidentia</taxon>
        <taxon>Neoheterodontei</taxon>
        <taxon>Myida</taxon>
        <taxon>Dreissenoidea</taxon>
        <taxon>Dreissenidae</taxon>
        <taxon>Dreissena</taxon>
    </lineage>
</organism>
<keyword evidence="1" id="KW-0147">Chitin-binding</keyword>
<dbReference type="PANTHER" id="PTHR23301">
    <property type="entry name" value="CHITIN BINDING PERITROPHIN-A"/>
    <property type="match status" value="1"/>
</dbReference>
<dbReference type="SUPFAM" id="SSF57625">
    <property type="entry name" value="Invertebrate chitin-binding proteins"/>
    <property type="match status" value="6"/>
</dbReference>
<dbReference type="PANTHER" id="PTHR23301:SF0">
    <property type="entry name" value="CHITIN-BINDING TYPE-2 DOMAIN-CONTAINING PROTEIN-RELATED"/>
    <property type="match status" value="1"/>
</dbReference>
<evidence type="ECO:0000313" key="9">
    <source>
        <dbReference type="Proteomes" id="UP000828390"/>
    </source>
</evidence>
<dbReference type="InterPro" id="IPR051940">
    <property type="entry name" value="Chitin_bind-dev_reg"/>
</dbReference>
<dbReference type="InterPro" id="IPR002557">
    <property type="entry name" value="Chitin-bd_dom"/>
</dbReference>
<sequence>MLLRAWLHATCVLLLMSALAVDARMKRGKYAFLEPFCTGPEVYVALPWDCTGYVHCSNLGSQRDAYWIECPTNLFYSMEAQTCTWPKDMRRPCPPLKDIIESYCTDNPTMRFQSPDHCAQYFDCSDASFTPGLHPYLKECPFPMLYNPATNMCGERETVNCMERFSPSNKCDYIQHAGGTGAECEMISTPGCEGMQNGPNPYPARLLTPYYLMCQNNRTTSTQMCTDGQVFDPIKLICTKDIDVLAVEVYCAQNLGERIPHPANCARYIDCRAKVSHPQLGRHMAECTYPQLYSATTSRCENFDQVQCTTRYEPRAPCEYATLIGSGSPQNCMGTYFSCVGLPDGANPIPGGLVETRYIMCLNDRTVDVVTCPNGNTFDRLKRICTVSVEQDSVASKCAANPRAILPDPDNCARYFNCSQAAVQASLVKYQAECDYPFLFNTQTMACDDFEIVKCGTRLEPKAP</sequence>
<dbReference type="GO" id="GO:0005576">
    <property type="term" value="C:extracellular region"/>
    <property type="evidence" value="ECO:0007669"/>
    <property type="project" value="InterPro"/>
</dbReference>
<feature type="domain" description="Chitin-binding type-2" evidence="7">
    <location>
        <begin position="248"/>
        <end position="310"/>
    </location>
</feature>
<keyword evidence="4" id="KW-1015">Disulfide bond</keyword>
<dbReference type="SMART" id="SM00494">
    <property type="entry name" value="ChtBD2"/>
    <property type="match status" value="6"/>
</dbReference>
<dbReference type="EMBL" id="JAIWYP010000006">
    <property type="protein sequence ID" value="KAH3812327.1"/>
    <property type="molecule type" value="Genomic_DNA"/>
</dbReference>
<reference evidence="8" key="2">
    <citation type="submission" date="2020-11" db="EMBL/GenBank/DDBJ databases">
        <authorList>
            <person name="McCartney M.A."/>
            <person name="Auch B."/>
            <person name="Kono T."/>
            <person name="Mallez S."/>
            <person name="Becker A."/>
            <person name="Gohl D.M."/>
            <person name="Silverstein K.A.T."/>
            <person name="Koren S."/>
            <person name="Bechman K.B."/>
            <person name="Herman A."/>
            <person name="Abrahante J.E."/>
            <person name="Garbe J."/>
        </authorList>
    </citation>
    <scope>NUCLEOTIDE SEQUENCE</scope>
    <source>
        <strain evidence="8">Duluth1</strain>
        <tissue evidence="8">Whole animal</tissue>
    </source>
</reference>
<evidence type="ECO:0000313" key="8">
    <source>
        <dbReference type="EMBL" id="KAH3812327.1"/>
    </source>
</evidence>
<dbReference type="Gene3D" id="2.170.140.10">
    <property type="entry name" value="Chitin binding domain"/>
    <property type="match status" value="3"/>
</dbReference>
<proteinExistence type="predicted"/>
<keyword evidence="5" id="KW-0325">Glycoprotein</keyword>
<evidence type="ECO:0000256" key="3">
    <source>
        <dbReference type="ARBA" id="ARBA00022737"/>
    </source>
</evidence>
<dbReference type="GO" id="GO:0008061">
    <property type="term" value="F:chitin binding"/>
    <property type="evidence" value="ECO:0007669"/>
    <property type="project" value="UniProtKB-KW"/>
</dbReference>
<keyword evidence="2 6" id="KW-0732">Signal</keyword>
<evidence type="ECO:0000256" key="6">
    <source>
        <dbReference type="SAM" id="SignalP"/>
    </source>
</evidence>
<evidence type="ECO:0000256" key="1">
    <source>
        <dbReference type="ARBA" id="ARBA00022669"/>
    </source>
</evidence>
<gene>
    <name evidence="8" type="ORF">DPMN_140756</name>
</gene>
<dbReference type="Pfam" id="PF01607">
    <property type="entry name" value="CBM_14"/>
    <property type="match status" value="5"/>
</dbReference>